<gene>
    <name evidence="2" type="ORF">BFG04_03450</name>
</gene>
<comment type="caution">
    <text evidence="2">The sequence shown here is derived from an EMBL/GenBank/DDBJ whole genome shotgun (WGS) entry which is preliminary data.</text>
</comment>
<organism evidence="2 3">
    <name type="scientific">Campylobacter pinnipediorum subsp. pinnipediorum</name>
    <dbReference type="NCBI Taxonomy" id="1660067"/>
    <lineage>
        <taxon>Bacteria</taxon>
        <taxon>Pseudomonadati</taxon>
        <taxon>Campylobacterota</taxon>
        <taxon>Epsilonproteobacteria</taxon>
        <taxon>Campylobacterales</taxon>
        <taxon>Campylobacteraceae</taxon>
        <taxon>Campylobacter</taxon>
    </lineage>
</organism>
<dbReference type="Proteomes" id="UP000189728">
    <property type="component" value="Unassembled WGS sequence"/>
</dbReference>
<dbReference type="EMBL" id="MCRK01000034">
    <property type="protein sequence ID" value="OPA77985.1"/>
    <property type="molecule type" value="Genomic_DNA"/>
</dbReference>
<dbReference type="AlphaFoldDB" id="A0AAX0L9Z2"/>
<protein>
    <submittedName>
        <fullName evidence="2">Uncharacterized protein</fullName>
    </submittedName>
</protein>
<evidence type="ECO:0000313" key="3">
    <source>
        <dbReference type="Proteomes" id="UP000189728"/>
    </source>
</evidence>
<keyword evidence="1" id="KW-0472">Membrane</keyword>
<keyword evidence="1" id="KW-1133">Transmembrane helix</keyword>
<keyword evidence="1" id="KW-0812">Transmembrane</keyword>
<dbReference type="RefSeq" id="WP_078415472.1">
    <property type="nucleotide sequence ID" value="NZ_MCRK01000034.1"/>
</dbReference>
<proteinExistence type="predicted"/>
<accession>A0AAX0L9Z2</accession>
<feature type="transmembrane region" description="Helical" evidence="1">
    <location>
        <begin position="6"/>
        <end position="26"/>
    </location>
</feature>
<sequence length="65" mass="7856">MLQKLYKFFEVSTPLGLFLAVLYRLIGFRPIHDKLDQYLSLLRLYIVYKIYIAYCFSIAFKDYGY</sequence>
<evidence type="ECO:0000256" key="1">
    <source>
        <dbReference type="SAM" id="Phobius"/>
    </source>
</evidence>
<feature type="transmembrane region" description="Helical" evidence="1">
    <location>
        <begin position="38"/>
        <end position="60"/>
    </location>
</feature>
<evidence type="ECO:0000313" key="2">
    <source>
        <dbReference type="EMBL" id="OPA77985.1"/>
    </source>
</evidence>
<reference evidence="2 3" key="1">
    <citation type="submission" date="2016-08" db="EMBL/GenBank/DDBJ databases">
        <title>Campylobacter species from sea mammals.</title>
        <authorList>
            <person name="Gilbert M.J."/>
            <person name="Byrne B.A."/>
            <person name="Zomer A.L."/>
            <person name="Wagenaar J.A."/>
        </authorList>
    </citation>
    <scope>NUCLEOTIDE SEQUENCE [LARGE SCALE GENOMIC DNA]</scope>
    <source>
        <strain evidence="2 3">1105248</strain>
    </source>
</reference>
<name>A0AAX0L9Z2_9BACT</name>